<reference evidence="3 4" key="1">
    <citation type="submission" date="2016-08" db="EMBL/GenBank/DDBJ databases">
        <authorList>
            <consortium name="Pathogen Informatics"/>
        </authorList>
    </citation>
    <scope>NUCLEOTIDE SEQUENCE [LARGE SCALE GENOMIC DNA]</scope>
    <source>
        <strain evidence="3 4">CB</strain>
    </source>
</reference>
<evidence type="ECO:0000313" key="3">
    <source>
        <dbReference type="EMBL" id="SCL93401.1"/>
    </source>
</evidence>
<keyword evidence="2" id="KW-1133">Transmembrane helix</keyword>
<evidence type="ECO:0000313" key="4">
    <source>
        <dbReference type="Proteomes" id="UP000195489"/>
    </source>
</evidence>
<dbReference type="AlphaFoldDB" id="A0A1D3LA24"/>
<keyword evidence="2" id="KW-0472">Membrane</keyword>
<gene>
    <name evidence="3" type="ORF">PCHCB_000548100</name>
</gene>
<feature type="region of interest" description="Disordered" evidence="1">
    <location>
        <begin position="286"/>
        <end position="448"/>
    </location>
</feature>
<dbReference type="EMBL" id="FMIM01000414">
    <property type="protein sequence ID" value="SCL93401.1"/>
    <property type="molecule type" value="Genomic_DNA"/>
</dbReference>
<keyword evidence="2" id="KW-0812">Transmembrane</keyword>
<proteinExistence type="predicted"/>
<dbReference type="Proteomes" id="UP000195489">
    <property type="component" value="Unassembled WGS sequence"/>
</dbReference>
<organism evidence="3 4">
    <name type="scientific">Plasmodium chabaudi chabaudi</name>
    <dbReference type="NCBI Taxonomy" id="31271"/>
    <lineage>
        <taxon>Eukaryota</taxon>
        <taxon>Sar</taxon>
        <taxon>Alveolata</taxon>
        <taxon>Apicomplexa</taxon>
        <taxon>Aconoidasida</taxon>
        <taxon>Haemosporida</taxon>
        <taxon>Plasmodiidae</taxon>
        <taxon>Plasmodium</taxon>
        <taxon>Plasmodium (Vinckeia)</taxon>
    </lineage>
</organism>
<dbReference type="InterPro" id="IPR006477">
    <property type="entry name" value="Yir_bir_cir"/>
</dbReference>
<evidence type="ECO:0000256" key="2">
    <source>
        <dbReference type="SAM" id="Phobius"/>
    </source>
</evidence>
<evidence type="ECO:0000256" key="1">
    <source>
        <dbReference type="SAM" id="MobiDB-lite"/>
    </source>
</evidence>
<accession>A0A1D3LA24</accession>
<feature type="compositionally biased region" description="Polar residues" evidence="1">
    <location>
        <begin position="311"/>
        <end position="380"/>
    </location>
</feature>
<name>A0A1D3LA24_PLACU</name>
<feature type="compositionally biased region" description="Polar residues" evidence="1">
    <location>
        <begin position="395"/>
        <end position="405"/>
    </location>
</feature>
<dbReference type="Pfam" id="PF06022">
    <property type="entry name" value="Cir_Bir_Yir"/>
    <property type="match status" value="1"/>
</dbReference>
<feature type="compositionally biased region" description="Acidic residues" evidence="1">
    <location>
        <begin position="286"/>
        <end position="296"/>
    </location>
</feature>
<feature type="transmembrane region" description="Helical" evidence="2">
    <location>
        <begin position="468"/>
        <end position="489"/>
    </location>
</feature>
<feature type="compositionally biased region" description="Low complexity" evidence="1">
    <location>
        <begin position="421"/>
        <end position="435"/>
    </location>
</feature>
<feature type="compositionally biased region" description="Basic and acidic residues" evidence="1">
    <location>
        <begin position="297"/>
        <end position="310"/>
    </location>
</feature>
<protein>
    <submittedName>
        <fullName evidence="3">CIR protein</fullName>
    </submittedName>
</protein>
<sequence>MNYTKACDLFFEVDELIDDKSVDVDSFNDLSSYFNKYCPEKNGSKICSTDYERIIAVGAYLFMEFINDNNIDLNSDKEYHSEYFIMWISHLLYQMETNNLTSLENSYENNLGKSIGDFNFLNLLHNKKYLMNANIVIMNVFYHLFKEICRTIKIYQTENTLSHEYINSATQIYFIYDEISKFVKQCGPYIELMHHIKAIYEEFRQTIKENIEDPHVFSQLMELPSIDKTKSGSEFKSNKCNKVHEKIIKKLPKLIKKEKDKLNGYEDSQEHHDELSTIMELLGSDSDEESGDVELQEENREQKVESKDSHSISQDSAISDKPTTVIQKQHSGNASQGTIIQSGKNSTPSVPTMTQERAKQETVQPQSKTLSSTPAGTNTIPLVGKKEPTGEQAEGSKSSIESILHSQDVIPKRPPRRKRSVGSGSSMSISSSGPGVTSDASSSIPGTDVKMDEKPSIWCIGSNKKCDIVGIGIIGISIFIVLAFMYKYLSFGSRKNSKKKKITKKVINLVDGKKMEQTFIKSVDREKKPKIIVNSDDNKKIAKIIINSDDMDEPIKTVINSWNEKRKTHATINSEYKKKYIKSVINSGP</sequence>